<gene>
    <name evidence="2" type="ORF">SAMN04487911_103120</name>
</gene>
<dbReference type="Proteomes" id="UP000184231">
    <property type="component" value="Unassembled WGS sequence"/>
</dbReference>
<sequence length="121" mass="13640">MNRNKFVLPFLIVAILLQSCTIARISGKAAVPMLYNQPTEKVEIVEHITVKKNVNFDWTSTFEISEILADEIAEKKPDAVINTSVKVTTSVDNFFLNLVTLGMAWSRKIVIEADFVKEPKN</sequence>
<reference evidence="2 3" key="1">
    <citation type="submission" date="2016-11" db="EMBL/GenBank/DDBJ databases">
        <authorList>
            <person name="Jaros S."/>
            <person name="Januszkiewicz K."/>
            <person name="Wedrychowicz H."/>
        </authorList>
    </citation>
    <scope>NUCLEOTIDE SEQUENCE [LARGE SCALE GENOMIC DNA]</scope>
    <source>
        <strain evidence="2 3">CGMCC 1.8863</strain>
    </source>
</reference>
<organism evidence="2 3">
    <name type="scientific">Arenibacter nanhaiticus</name>
    <dbReference type="NCBI Taxonomy" id="558155"/>
    <lineage>
        <taxon>Bacteria</taxon>
        <taxon>Pseudomonadati</taxon>
        <taxon>Bacteroidota</taxon>
        <taxon>Flavobacteriia</taxon>
        <taxon>Flavobacteriales</taxon>
        <taxon>Flavobacteriaceae</taxon>
        <taxon>Arenibacter</taxon>
    </lineage>
</organism>
<dbReference type="STRING" id="558155.SAMN04487911_103120"/>
<name>A0A1M6C8T2_9FLAO</name>
<keyword evidence="3" id="KW-1185">Reference proteome</keyword>
<feature type="signal peptide" evidence="1">
    <location>
        <begin position="1"/>
        <end position="23"/>
    </location>
</feature>
<evidence type="ECO:0000313" key="2">
    <source>
        <dbReference type="EMBL" id="SHI57313.1"/>
    </source>
</evidence>
<dbReference type="PROSITE" id="PS51257">
    <property type="entry name" value="PROKAR_LIPOPROTEIN"/>
    <property type="match status" value="1"/>
</dbReference>
<evidence type="ECO:0000313" key="3">
    <source>
        <dbReference type="Proteomes" id="UP000184231"/>
    </source>
</evidence>
<dbReference type="EMBL" id="FQYX01000003">
    <property type="protein sequence ID" value="SHI57313.1"/>
    <property type="molecule type" value="Genomic_DNA"/>
</dbReference>
<evidence type="ECO:0000256" key="1">
    <source>
        <dbReference type="SAM" id="SignalP"/>
    </source>
</evidence>
<dbReference type="RefSeq" id="WP_072763186.1">
    <property type="nucleotide sequence ID" value="NZ_FQYX01000003.1"/>
</dbReference>
<feature type="chain" id="PRO_5013064933" evidence="1">
    <location>
        <begin position="24"/>
        <end position="121"/>
    </location>
</feature>
<proteinExistence type="predicted"/>
<accession>A0A1M6C8T2</accession>
<dbReference type="OrthoDB" id="9848832at2"/>
<dbReference type="AlphaFoldDB" id="A0A1M6C8T2"/>
<keyword evidence="1" id="KW-0732">Signal</keyword>
<protein>
    <submittedName>
        <fullName evidence="2">Uncharacterized protein</fullName>
    </submittedName>
</protein>